<dbReference type="PANTHER" id="PTHR43781">
    <property type="entry name" value="SACCHAROPINE DEHYDROGENASE"/>
    <property type="match status" value="1"/>
</dbReference>
<proteinExistence type="predicted"/>
<dbReference type="InterPro" id="IPR036291">
    <property type="entry name" value="NAD(P)-bd_dom_sf"/>
</dbReference>
<dbReference type="PANTHER" id="PTHR43781:SF1">
    <property type="entry name" value="SACCHAROPINE DEHYDROGENASE"/>
    <property type="match status" value="1"/>
</dbReference>
<dbReference type="InterPro" id="IPR005097">
    <property type="entry name" value="Sacchrp_dh_NADP-bd"/>
</dbReference>
<dbReference type="AlphaFoldDB" id="A0A853A1W5"/>
<sequence length="349" mass="36337">MTIAVYGATGYTAKLAVAELARQGIETVLVGRDAERLAVAAREAGAEGAEIRRAGLDDPAVLADAFRGCSVVISCVAPFRRWGEPVLRAALAAGAHYVDVSGEQTYIARLFDAYADEAERAGVAVVPGMNDGGLPGSLIAQLTADRIGPVEEIVVGHRVAEDGGLTRGSARTFLDNRELFQGGGLAYEDGRWLPAGPLPPASMTFPGESEPTEMVRGPLAEVVTVPRHVPLRRLTGLAEAGLMALFNAVTPEILQTIPEAGPTPEERRIGGFTVLAEALGVDGRRARGAVHGPNTYATTALVAAEGARRLAAEGAPAGVLAPAQAFDPAGFLDSLAPHGLRWSVEELAR</sequence>
<feature type="domain" description="Saccharopine dehydrogenase NADP binding" evidence="1">
    <location>
        <begin position="3"/>
        <end position="126"/>
    </location>
</feature>
<accession>A0A853A1W5</accession>
<dbReference type="Gene3D" id="3.40.50.720">
    <property type="entry name" value="NAD(P)-binding Rossmann-like Domain"/>
    <property type="match status" value="1"/>
</dbReference>
<gene>
    <name evidence="2" type="ORF">FHU37_004393</name>
</gene>
<reference evidence="2 3" key="1">
    <citation type="submission" date="2020-07" db="EMBL/GenBank/DDBJ databases">
        <title>Sequencing the genomes of 1000 actinobacteria strains.</title>
        <authorList>
            <person name="Klenk H.-P."/>
        </authorList>
    </citation>
    <scope>NUCLEOTIDE SEQUENCE [LARGE SCALE GENOMIC DNA]</scope>
    <source>
        <strain evidence="2 3">DSM 42178</strain>
    </source>
</reference>
<protein>
    <submittedName>
        <fullName evidence="2">Short subunit dehydrogenase-like uncharacterized protein</fullName>
    </submittedName>
</protein>
<name>A0A853A1W5_9ACTN</name>
<dbReference type="RefSeq" id="WP_179815859.1">
    <property type="nucleotide sequence ID" value="NZ_JACBZD010000001.1"/>
</dbReference>
<evidence type="ECO:0000313" key="2">
    <source>
        <dbReference type="EMBL" id="NYI07450.1"/>
    </source>
</evidence>
<dbReference type="SUPFAM" id="SSF51735">
    <property type="entry name" value="NAD(P)-binding Rossmann-fold domains"/>
    <property type="match status" value="1"/>
</dbReference>
<keyword evidence="3" id="KW-1185">Reference proteome</keyword>
<dbReference type="Pfam" id="PF03435">
    <property type="entry name" value="Sacchrp_dh_NADP"/>
    <property type="match status" value="1"/>
</dbReference>
<organism evidence="2 3">
    <name type="scientific">Allostreptomyces psammosilenae</name>
    <dbReference type="NCBI Taxonomy" id="1892865"/>
    <lineage>
        <taxon>Bacteria</taxon>
        <taxon>Bacillati</taxon>
        <taxon>Actinomycetota</taxon>
        <taxon>Actinomycetes</taxon>
        <taxon>Kitasatosporales</taxon>
        <taxon>Streptomycetaceae</taxon>
        <taxon>Allostreptomyces</taxon>
    </lineage>
</organism>
<dbReference type="EMBL" id="JACBZD010000001">
    <property type="protein sequence ID" value="NYI07450.1"/>
    <property type="molecule type" value="Genomic_DNA"/>
</dbReference>
<comment type="caution">
    <text evidence="2">The sequence shown here is derived from an EMBL/GenBank/DDBJ whole genome shotgun (WGS) entry which is preliminary data.</text>
</comment>
<evidence type="ECO:0000313" key="3">
    <source>
        <dbReference type="Proteomes" id="UP000567795"/>
    </source>
</evidence>
<dbReference type="Proteomes" id="UP000567795">
    <property type="component" value="Unassembled WGS sequence"/>
</dbReference>
<evidence type="ECO:0000259" key="1">
    <source>
        <dbReference type="Pfam" id="PF03435"/>
    </source>
</evidence>